<comment type="caution">
    <text evidence="2">The sequence shown here is derived from an EMBL/GenBank/DDBJ whole genome shotgun (WGS) entry which is preliminary data.</text>
</comment>
<reference evidence="2 3" key="1">
    <citation type="submission" date="2020-08" db="EMBL/GenBank/DDBJ databases">
        <title>Genomic Encyclopedia of Type Strains, Phase IV (KMG-IV): sequencing the most valuable type-strain genomes for metagenomic binning, comparative biology and taxonomic classification.</title>
        <authorList>
            <person name="Goeker M."/>
        </authorList>
    </citation>
    <scope>NUCLEOTIDE SEQUENCE [LARGE SCALE GENOMIC DNA]</scope>
    <source>
        <strain evidence="2 3">DSM 11490</strain>
    </source>
</reference>
<dbReference type="AlphaFoldDB" id="A0AA40S3Z0"/>
<dbReference type="InterPro" id="IPR046737">
    <property type="entry name" value="DUF6629"/>
</dbReference>
<gene>
    <name evidence="2" type="ORF">HNR51_003229</name>
</gene>
<feature type="transmembrane region" description="Helical" evidence="1">
    <location>
        <begin position="89"/>
        <end position="110"/>
    </location>
</feature>
<keyword evidence="3" id="KW-1185">Reference proteome</keyword>
<dbReference type="EMBL" id="JACJIB010000005">
    <property type="protein sequence ID" value="MBA8914138.1"/>
    <property type="molecule type" value="Genomic_DNA"/>
</dbReference>
<protein>
    <submittedName>
        <fullName evidence="2">Uncharacterized protein</fullName>
    </submittedName>
</protein>
<name>A0AA40S3Z0_9HYPH</name>
<dbReference type="Pfam" id="PF20334">
    <property type="entry name" value="DUF6629"/>
    <property type="match status" value="1"/>
</dbReference>
<evidence type="ECO:0000256" key="1">
    <source>
        <dbReference type="SAM" id="Phobius"/>
    </source>
</evidence>
<feature type="transmembrane region" description="Helical" evidence="1">
    <location>
        <begin position="130"/>
        <end position="149"/>
    </location>
</feature>
<dbReference type="Proteomes" id="UP000543554">
    <property type="component" value="Unassembled WGS sequence"/>
</dbReference>
<evidence type="ECO:0000313" key="2">
    <source>
        <dbReference type="EMBL" id="MBA8914138.1"/>
    </source>
</evidence>
<keyword evidence="1" id="KW-1133">Transmembrane helix</keyword>
<feature type="transmembrane region" description="Helical" evidence="1">
    <location>
        <begin position="154"/>
        <end position="172"/>
    </location>
</feature>
<proteinExistence type="predicted"/>
<feature type="transmembrane region" description="Helical" evidence="1">
    <location>
        <begin position="58"/>
        <end position="80"/>
    </location>
</feature>
<sequence>MAAGAIGLVGLATLRKVSAVPAVLFAATPLLFALHQLTEGFVWLGLDGRIRPEARDHFVFLFVLYAQGVLPLLMPLAVYLMEPPGRRRLLIGGLTAVGGALCVYTLYGVIAFPTTARVEHHSIVYDNAATSWLSVAAAYVLATCGALVLSWHRVVMGFGILNFVGVAVTLIVRGYAFTSVWCHYAAVLSVLIFWQFHKGHIDLRDPNSRALTA</sequence>
<accession>A0AA40S3Z0</accession>
<keyword evidence="1" id="KW-0472">Membrane</keyword>
<evidence type="ECO:0000313" key="3">
    <source>
        <dbReference type="Proteomes" id="UP000543554"/>
    </source>
</evidence>
<organism evidence="2 3">
    <name type="scientific">Methylorubrum thiocyanatum</name>
    <dbReference type="NCBI Taxonomy" id="47958"/>
    <lineage>
        <taxon>Bacteria</taxon>
        <taxon>Pseudomonadati</taxon>
        <taxon>Pseudomonadota</taxon>
        <taxon>Alphaproteobacteria</taxon>
        <taxon>Hyphomicrobiales</taxon>
        <taxon>Methylobacteriaceae</taxon>
        <taxon>Methylorubrum</taxon>
    </lineage>
</organism>
<keyword evidence="1" id="KW-0812">Transmembrane</keyword>